<dbReference type="Proteomes" id="UP000181917">
    <property type="component" value="Unassembled WGS sequence"/>
</dbReference>
<evidence type="ECO:0000256" key="1">
    <source>
        <dbReference type="SAM" id="MobiDB-lite"/>
    </source>
</evidence>
<evidence type="ECO:0000313" key="3">
    <source>
        <dbReference type="Proteomes" id="UP000181917"/>
    </source>
</evidence>
<reference evidence="2 3" key="1">
    <citation type="submission" date="2016-10" db="EMBL/GenBank/DDBJ databases">
        <authorList>
            <person name="de Groot N.N."/>
        </authorList>
    </citation>
    <scope>NUCLEOTIDE SEQUENCE [LARGE SCALE GENOMIC DNA]</scope>
    <source>
        <strain evidence="2 3">DSM 20117</strain>
    </source>
</reference>
<evidence type="ECO:0008006" key="4">
    <source>
        <dbReference type="Google" id="ProtNLM"/>
    </source>
</evidence>
<name>A0A1H1A7K9_9MICC</name>
<dbReference type="RefSeq" id="WP_335644009.1">
    <property type="nucleotide sequence ID" value="NZ_CP018863.1"/>
</dbReference>
<keyword evidence="3" id="KW-1185">Reference proteome</keyword>
<feature type="compositionally biased region" description="Low complexity" evidence="1">
    <location>
        <begin position="1"/>
        <end position="22"/>
    </location>
</feature>
<sequence>MMPDSSPTSTNSASAGAAPAAEPAKRTNVIVSIADKVTSFGVRRAYGDSVQVGSEQVVPVALVQFGFGGGESETGEGGGGGGGMVLPVGVLAPDSQGKASFRPNPLALLVCTVPVVWAAGHAMARVVKAFRR</sequence>
<gene>
    <name evidence="2" type="ORF">SAMN04489742_0791</name>
</gene>
<dbReference type="AlphaFoldDB" id="A0A1H1A7K9"/>
<feature type="region of interest" description="Disordered" evidence="1">
    <location>
        <begin position="1"/>
        <end position="24"/>
    </location>
</feature>
<proteinExistence type="predicted"/>
<accession>A0A1H1A7K9</accession>
<evidence type="ECO:0000313" key="2">
    <source>
        <dbReference type="EMBL" id="SDQ35570.1"/>
    </source>
</evidence>
<protein>
    <recommendedName>
        <fullName evidence="4">Sporulation protein YtfJ (Spore_YtfJ)</fullName>
    </recommendedName>
</protein>
<organism evidence="2 3">
    <name type="scientific">Crystallibacter crystallopoietes</name>
    <dbReference type="NCBI Taxonomy" id="37928"/>
    <lineage>
        <taxon>Bacteria</taxon>
        <taxon>Bacillati</taxon>
        <taxon>Actinomycetota</taxon>
        <taxon>Actinomycetes</taxon>
        <taxon>Micrococcales</taxon>
        <taxon>Micrococcaceae</taxon>
        <taxon>Crystallibacter</taxon>
    </lineage>
</organism>
<dbReference type="EMBL" id="FNKH01000002">
    <property type="protein sequence ID" value="SDQ35570.1"/>
    <property type="molecule type" value="Genomic_DNA"/>
</dbReference>